<sequence>MSNNISTHYDRLRHSQSLAEWQQQMQQYEQSIMSNAIISFQAWLNNNQRLLDALPDIASGEQQTLLTGHLDLDKLAALGHSFGGSIASHLAMNDERVKAGFKTQAMHCLYSFSIST</sequence>
<name>A0A2T3N2A4_9GAMM</name>
<dbReference type="EMBL" id="PYMC01000003">
    <property type="protein sequence ID" value="PSW06324.1"/>
    <property type="molecule type" value="Genomic_DNA"/>
</dbReference>
<keyword evidence="2" id="KW-1185">Reference proteome</keyword>
<dbReference type="RefSeq" id="WP_107282704.1">
    <property type="nucleotide sequence ID" value="NZ_PYMC01000003.1"/>
</dbReference>
<comment type="caution">
    <text evidence="1">The sequence shown here is derived from an EMBL/GenBank/DDBJ whole genome shotgun (WGS) entry which is preliminary data.</text>
</comment>
<evidence type="ECO:0000313" key="2">
    <source>
        <dbReference type="Proteomes" id="UP000240904"/>
    </source>
</evidence>
<dbReference type="InterPro" id="IPR029058">
    <property type="entry name" value="AB_hydrolase_fold"/>
</dbReference>
<dbReference type="OrthoDB" id="192696at2"/>
<reference evidence="1 2" key="1">
    <citation type="submission" date="2018-03" db="EMBL/GenBank/DDBJ databases">
        <title>Whole genome sequencing of Histamine producing bacteria.</title>
        <authorList>
            <person name="Butler K."/>
        </authorList>
    </citation>
    <scope>NUCLEOTIDE SEQUENCE [LARGE SCALE GENOMIC DNA]</scope>
    <source>
        <strain evidence="1 2">DSM 16190</strain>
    </source>
</reference>
<accession>A0A2T3N2A4</accession>
<dbReference type="Gene3D" id="3.40.50.1820">
    <property type="entry name" value="alpha/beta hydrolase"/>
    <property type="match status" value="1"/>
</dbReference>
<gene>
    <name evidence="1" type="ORF">C9I89_07405</name>
</gene>
<evidence type="ECO:0000313" key="1">
    <source>
        <dbReference type="EMBL" id="PSW06324.1"/>
    </source>
</evidence>
<dbReference type="AlphaFoldDB" id="A0A2T3N2A4"/>
<dbReference type="SUPFAM" id="SSF53474">
    <property type="entry name" value="alpha/beta-Hydrolases"/>
    <property type="match status" value="1"/>
</dbReference>
<protein>
    <submittedName>
        <fullName evidence="1">Uncharacterized protein</fullName>
    </submittedName>
</protein>
<dbReference type="Proteomes" id="UP000240904">
    <property type="component" value="Unassembled WGS sequence"/>
</dbReference>
<proteinExistence type="predicted"/>
<organism evidence="1 2">
    <name type="scientific">Photobacterium lipolyticum</name>
    <dbReference type="NCBI Taxonomy" id="266810"/>
    <lineage>
        <taxon>Bacteria</taxon>
        <taxon>Pseudomonadati</taxon>
        <taxon>Pseudomonadota</taxon>
        <taxon>Gammaproteobacteria</taxon>
        <taxon>Vibrionales</taxon>
        <taxon>Vibrionaceae</taxon>
        <taxon>Photobacterium</taxon>
    </lineage>
</organism>